<evidence type="ECO:0000313" key="1">
    <source>
        <dbReference type="EMBL" id="KAI9919607.1"/>
    </source>
</evidence>
<reference evidence="1 2" key="1">
    <citation type="journal article" date="2022" name="bioRxiv">
        <title>The genome of the oomycete Peronosclerospora sorghi, a cosmopolitan pathogen of maize and sorghum, is inflated with dispersed pseudogenes.</title>
        <authorList>
            <person name="Fletcher K."/>
            <person name="Martin F."/>
            <person name="Isakeit T."/>
            <person name="Cavanaugh K."/>
            <person name="Magill C."/>
            <person name="Michelmore R."/>
        </authorList>
    </citation>
    <scope>NUCLEOTIDE SEQUENCE [LARGE SCALE GENOMIC DNA]</scope>
    <source>
        <strain evidence="1">P6</strain>
    </source>
</reference>
<keyword evidence="2" id="KW-1185">Reference proteome</keyword>
<organism evidence="1 2">
    <name type="scientific">Peronosclerospora sorghi</name>
    <dbReference type="NCBI Taxonomy" id="230839"/>
    <lineage>
        <taxon>Eukaryota</taxon>
        <taxon>Sar</taxon>
        <taxon>Stramenopiles</taxon>
        <taxon>Oomycota</taxon>
        <taxon>Peronosporomycetes</taxon>
        <taxon>Peronosporales</taxon>
        <taxon>Peronosporaceae</taxon>
        <taxon>Peronosclerospora</taxon>
    </lineage>
</organism>
<dbReference type="EMBL" id="CM047590">
    <property type="protein sequence ID" value="KAI9919607.1"/>
    <property type="molecule type" value="Genomic_DNA"/>
</dbReference>
<name>A0ACC0WLY8_9STRA</name>
<protein>
    <submittedName>
        <fullName evidence="1">Uncharacterized protein</fullName>
    </submittedName>
</protein>
<dbReference type="Proteomes" id="UP001163321">
    <property type="component" value="Chromosome 11"/>
</dbReference>
<comment type="caution">
    <text evidence="1">The sequence shown here is derived from an EMBL/GenBank/DDBJ whole genome shotgun (WGS) entry which is preliminary data.</text>
</comment>
<sequence>MQLERIADSAIALFAMTATISRASASLDSGIASAERERKLTTLYCDMASNKIATLLENHYGYAKGDDVVTLLYETCDVRLLSEVDTKLHYKGRKHKNLLRRQTSATISKVVDKAQSEQEPVAQVAVEKVDVPSLNSHPNVLEHRKSQPRRGTQFQALEACN</sequence>
<proteinExistence type="predicted"/>
<accession>A0ACC0WLY8</accession>
<evidence type="ECO:0000313" key="2">
    <source>
        <dbReference type="Proteomes" id="UP001163321"/>
    </source>
</evidence>
<gene>
    <name evidence="1" type="ORF">PsorP6_017693</name>
</gene>